<evidence type="ECO:0000259" key="10">
    <source>
        <dbReference type="Pfam" id="PF00155"/>
    </source>
</evidence>
<evidence type="ECO:0000256" key="1">
    <source>
        <dbReference type="ARBA" id="ARBA00001933"/>
    </source>
</evidence>
<dbReference type="CDD" id="cd00609">
    <property type="entry name" value="AAT_like"/>
    <property type="match status" value="1"/>
</dbReference>
<name>A0A5D9D7B8_HALER</name>
<dbReference type="OrthoDB" id="9813612at2"/>
<keyword evidence="7 11" id="KW-0456">Lyase</keyword>
<evidence type="ECO:0000256" key="3">
    <source>
        <dbReference type="ARBA" id="ARBA00004953"/>
    </source>
</evidence>
<dbReference type="Gene3D" id="3.40.640.10">
    <property type="entry name" value="Type I PLP-dependent aspartate aminotransferase-like (Major domain)"/>
    <property type="match status" value="1"/>
</dbReference>
<dbReference type="Gene3D" id="3.90.1150.10">
    <property type="entry name" value="Aspartate Aminotransferase, domain 1"/>
    <property type="match status" value="1"/>
</dbReference>
<dbReference type="GO" id="GO:0030170">
    <property type="term" value="F:pyridoxal phosphate binding"/>
    <property type="evidence" value="ECO:0007669"/>
    <property type="project" value="InterPro"/>
</dbReference>
<dbReference type="RefSeq" id="WP_149322326.1">
    <property type="nucleotide sequence ID" value="NZ_JARWAH010000003.1"/>
</dbReference>
<dbReference type="InterPro" id="IPR005860">
    <property type="entry name" value="CobD"/>
</dbReference>
<evidence type="ECO:0000313" key="11">
    <source>
        <dbReference type="EMBL" id="TZG39192.1"/>
    </source>
</evidence>
<dbReference type="Proteomes" id="UP000324260">
    <property type="component" value="Unassembled WGS sequence"/>
</dbReference>
<dbReference type="GO" id="GO:0009236">
    <property type="term" value="P:cobalamin biosynthetic process"/>
    <property type="evidence" value="ECO:0007669"/>
    <property type="project" value="UniProtKB-UniPathway"/>
</dbReference>
<evidence type="ECO:0000256" key="9">
    <source>
        <dbReference type="ARBA" id="ARBA00048531"/>
    </source>
</evidence>
<keyword evidence="5" id="KW-0169">Cobalamin biosynthesis</keyword>
<reference evidence="11 12" key="1">
    <citation type="submission" date="2019-08" db="EMBL/GenBank/DDBJ databases">
        <title>Draft Genome Sequence of Halomonas eurihalina Isolated from Preserved Hide-surface.</title>
        <authorList>
            <person name="Hussain S.A."/>
            <person name="Xu A."/>
            <person name="Sarker M."/>
            <person name="Sommers C."/>
        </authorList>
    </citation>
    <scope>NUCLEOTIDE SEQUENCE [LARGE SCALE GENOMIC DNA]</scope>
    <source>
        <strain evidence="11 12">MS1</strain>
    </source>
</reference>
<accession>A0A5D9D7B8</accession>
<dbReference type="InterPro" id="IPR015421">
    <property type="entry name" value="PyrdxlP-dep_Trfase_major"/>
</dbReference>
<evidence type="ECO:0000256" key="6">
    <source>
        <dbReference type="ARBA" id="ARBA00022898"/>
    </source>
</evidence>
<sequence>MKNAADNAWPAHGGRIAPLLARFGLPADHPVVDFSANLNPLGPPAWLGDWLAGAVDSLTRYPDPDGAQARRAIARHEDVSPERVMVTHGGIEAIELAAAAHAGGRALIVAPTFGEYAMACRRHGLDVRTLISRGADFEPDIAELEAAMADAEVLFLCRPNNPTGSLIARERVERLLARGRETRTTLVVDEAFVDFVDGDARLTPLLAEYDNLWLLRSMTKWFDVPGLRLGYLLAAPDMLDRLRGWRAPWSVSALAEALVEPLLDDVDYLAATRRWLAGQRRVPEDVRALGFTVPQTHANFFLLHGGAGTDAMFEFLLRRGILARHTHNFPGLEGRWLRLALREEDDNARLLDALADWRGRR</sequence>
<gene>
    <name evidence="11" type="ORF">FZZ93_10770</name>
</gene>
<evidence type="ECO:0000256" key="4">
    <source>
        <dbReference type="ARBA" id="ARBA00012285"/>
    </source>
</evidence>
<comment type="pathway">
    <text evidence="3">Cofactor biosynthesis; adenosylcobalamin biosynthesis.</text>
</comment>
<feature type="domain" description="Aminotransferase class I/classII large" evidence="10">
    <location>
        <begin position="31"/>
        <end position="354"/>
    </location>
</feature>
<dbReference type="EC" id="4.1.1.81" evidence="4"/>
<comment type="caution">
    <text evidence="11">The sequence shown here is derived from an EMBL/GenBank/DDBJ whole genome shotgun (WGS) entry which is preliminary data.</text>
</comment>
<dbReference type="PANTHER" id="PTHR42885:SF1">
    <property type="entry name" value="THREONINE-PHOSPHATE DECARBOXYLASE"/>
    <property type="match status" value="1"/>
</dbReference>
<dbReference type="SUPFAM" id="SSF53383">
    <property type="entry name" value="PLP-dependent transferases"/>
    <property type="match status" value="1"/>
</dbReference>
<dbReference type="InterPro" id="IPR015422">
    <property type="entry name" value="PyrdxlP-dep_Trfase_small"/>
</dbReference>
<dbReference type="PANTHER" id="PTHR42885">
    <property type="entry name" value="HISTIDINOL-PHOSPHATE AMINOTRANSFERASE-RELATED"/>
    <property type="match status" value="1"/>
</dbReference>
<evidence type="ECO:0000313" key="12">
    <source>
        <dbReference type="Proteomes" id="UP000324260"/>
    </source>
</evidence>
<dbReference type="NCBIfam" id="TIGR01140">
    <property type="entry name" value="L_thr_O3P_dcar"/>
    <property type="match status" value="1"/>
</dbReference>
<dbReference type="AlphaFoldDB" id="A0A5D9D7B8"/>
<evidence type="ECO:0000256" key="8">
    <source>
        <dbReference type="ARBA" id="ARBA00029996"/>
    </source>
</evidence>
<evidence type="ECO:0000256" key="5">
    <source>
        <dbReference type="ARBA" id="ARBA00022573"/>
    </source>
</evidence>
<comment type="catalytic activity">
    <reaction evidence="9">
        <text>O-phospho-L-threonine + H(+) = (R)-1-aminopropan-2-yl phosphate + CO2</text>
        <dbReference type="Rhea" id="RHEA:11492"/>
        <dbReference type="ChEBI" id="CHEBI:15378"/>
        <dbReference type="ChEBI" id="CHEBI:16526"/>
        <dbReference type="ChEBI" id="CHEBI:58563"/>
        <dbReference type="ChEBI" id="CHEBI:58675"/>
        <dbReference type="EC" id="4.1.1.81"/>
    </reaction>
</comment>
<dbReference type="InterPro" id="IPR015424">
    <property type="entry name" value="PyrdxlP-dep_Trfase"/>
</dbReference>
<evidence type="ECO:0000256" key="7">
    <source>
        <dbReference type="ARBA" id="ARBA00023239"/>
    </source>
</evidence>
<dbReference type="InterPro" id="IPR004839">
    <property type="entry name" value="Aminotransferase_I/II_large"/>
</dbReference>
<dbReference type="Pfam" id="PF00155">
    <property type="entry name" value="Aminotran_1_2"/>
    <property type="match status" value="1"/>
</dbReference>
<comment type="cofactor">
    <cofactor evidence="1">
        <name>pyridoxal 5'-phosphate</name>
        <dbReference type="ChEBI" id="CHEBI:597326"/>
    </cofactor>
</comment>
<keyword evidence="6" id="KW-0663">Pyridoxal phosphate</keyword>
<dbReference type="EMBL" id="VTPU01000009">
    <property type="protein sequence ID" value="TZG39192.1"/>
    <property type="molecule type" value="Genomic_DNA"/>
</dbReference>
<proteinExistence type="predicted"/>
<dbReference type="GO" id="GO:0048472">
    <property type="term" value="F:threonine-phosphate decarboxylase activity"/>
    <property type="evidence" value="ECO:0007669"/>
    <property type="project" value="UniProtKB-EC"/>
</dbReference>
<comment type="function">
    <text evidence="2">Decarboxylates L-threonine-O-3-phosphate to yield (R)-1-amino-2-propanol O-2-phosphate, the precursor for the linkage between the nucleotide loop and the corrin ring in cobalamin.</text>
</comment>
<dbReference type="UniPathway" id="UPA00148"/>
<evidence type="ECO:0000256" key="2">
    <source>
        <dbReference type="ARBA" id="ARBA00003444"/>
    </source>
</evidence>
<protein>
    <recommendedName>
        <fullName evidence="4">threonine-phosphate decarboxylase</fullName>
        <ecNumber evidence="4">4.1.1.81</ecNumber>
    </recommendedName>
    <alternativeName>
        <fullName evidence="8">L-threonine-O-3-phosphate decarboxylase</fullName>
    </alternativeName>
</protein>
<keyword evidence="12" id="KW-1185">Reference proteome</keyword>
<organism evidence="11 12">
    <name type="scientific">Halomonas eurihalina</name>
    <dbReference type="NCBI Taxonomy" id="42566"/>
    <lineage>
        <taxon>Bacteria</taxon>
        <taxon>Pseudomonadati</taxon>
        <taxon>Pseudomonadota</taxon>
        <taxon>Gammaproteobacteria</taxon>
        <taxon>Oceanospirillales</taxon>
        <taxon>Halomonadaceae</taxon>
        <taxon>Halomonas</taxon>
    </lineage>
</organism>